<dbReference type="RefSeq" id="WP_369209820.1">
    <property type="nucleotide sequence ID" value="NZ_JBFNXQ010000100.1"/>
</dbReference>
<reference evidence="2 3" key="1">
    <citation type="submission" date="2024-06" db="EMBL/GenBank/DDBJ databases">
        <title>Draft genome sequence of Geodermatophilus badlandi, a novel member of the Geodermatophilaceae isolated from badland sedimentary rocks in the Red desert, Wyoming, USA.</title>
        <authorList>
            <person name="Ben Tekaya S."/>
            <person name="Nouioui I."/>
            <person name="Flores G.M."/>
            <person name="Shaal M.N."/>
            <person name="Bredoire F."/>
            <person name="Basile F."/>
            <person name="Van Diepen L."/>
            <person name="Ward N.L."/>
        </authorList>
    </citation>
    <scope>NUCLEOTIDE SEQUENCE [LARGE SCALE GENOMIC DNA]</scope>
    <source>
        <strain evidence="2 3">WL48A</strain>
    </source>
</reference>
<dbReference type="InterPro" id="IPR003346">
    <property type="entry name" value="Transposase_20"/>
</dbReference>
<protein>
    <submittedName>
        <fullName evidence="2">Transposase</fullName>
    </submittedName>
</protein>
<dbReference type="Proteomes" id="UP001560045">
    <property type="component" value="Unassembled WGS sequence"/>
</dbReference>
<accession>A0ABV3XKA6</accession>
<keyword evidence="3" id="KW-1185">Reference proteome</keyword>
<sequence length="241" mass="26569">MLLLARDTAVSARTAAINALKALILTAPDELRAQLRGQSALTQARRCAAMRTSGRRSRPAHALMLALRSTGRRILALDQDASELERELHAQVRALAPSLLDEPGVGPTVAAQLLVAWSHHGRLHSEAAFARLAGVAPLEASSGQTVRHRLSRTGDRAVNRALHMAVLSRLAHDPRTRAYQTRRLAEGRSKAEIRRCLKRHLARHLYRVMQALPDLTAIEASDWSRAIVCCVLPREPLAWSR</sequence>
<feature type="domain" description="Transposase IS116/IS110/IS902 C-terminal" evidence="1">
    <location>
        <begin position="99"/>
        <end position="179"/>
    </location>
</feature>
<dbReference type="InterPro" id="IPR047650">
    <property type="entry name" value="Transpos_IS110"/>
</dbReference>
<dbReference type="PANTHER" id="PTHR33055:SF16">
    <property type="entry name" value="TRANSPOSASE FOR INSERTION SEQUENCE ELEMENT IS1547"/>
    <property type="match status" value="1"/>
</dbReference>
<dbReference type="PANTHER" id="PTHR33055">
    <property type="entry name" value="TRANSPOSASE FOR INSERTION SEQUENCE ELEMENT IS1111A"/>
    <property type="match status" value="1"/>
</dbReference>
<evidence type="ECO:0000259" key="1">
    <source>
        <dbReference type="Pfam" id="PF02371"/>
    </source>
</evidence>
<dbReference type="EMBL" id="JBFNXQ010000100">
    <property type="protein sequence ID" value="MEX5721005.1"/>
    <property type="molecule type" value="Genomic_DNA"/>
</dbReference>
<name>A0ABV3XKA6_9ACTN</name>
<proteinExistence type="predicted"/>
<evidence type="ECO:0000313" key="3">
    <source>
        <dbReference type="Proteomes" id="UP001560045"/>
    </source>
</evidence>
<evidence type="ECO:0000313" key="2">
    <source>
        <dbReference type="EMBL" id="MEX5721005.1"/>
    </source>
</evidence>
<comment type="caution">
    <text evidence="2">The sequence shown here is derived from an EMBL/GenBank/DDBJ whole genome shotgun (WGS) entry which is preliminary data.</text>
</comment>
<organism evidence="2 3">
    <name type="scientific">Geodermatophilus maliterrae</name>
    <dbReference type="NCBI Taxonomy" id="3162531"/>
    <lineage>
        <taxon>Bacteria</taxon>
        <taxon>Bacillati</taxon>
        <taxon>Actinomycetota</taxon>
        <taxon>Actinomycetes</taxon>
        <taxon>Geodermatophilales</taxon>
        <taxon>Geodermatophilaceae</taxon>
        <taxon>Geodermatophilus</taxon>
    </lineage>
</organism>
<gene>
    <name evidence="2" type="ORF">ABQ292_21850</name>
</gene>
<dbReference type="Pfam" id="PF02371">
    <property type="entry name" value="Transposase_20"/>
    <property type="match status" value="1"/>
</dbReference>